<gene>
    <name evidence="15" type="primary">LOC115222150</name>
</gene>
<dbReference type="GO" id="GO:0031491">
    <property type="term" value="F:nucleosome binding"/>
    <property type="evidence" value="ECO:0007669"/>
    <property type="project" value="TreeGrafter"/>
</dbReference>
<evidence type="ECO:0000313" key="15">
    <source>
        <dbReference type="RefSeq" id="XP_029648149.1"/>
    </source>
</evidence>
<name>A0A6P7TAZ4_9MOLL</name>
<keyword evidence="9" id="KW-0539">Nucleus</keyword>
<feature type="region of interest" description="Disordered" evidence="12">
    <location>
        <begin position="395"/>
        <end position="433"/>
    </location>
</feature>
<keyword evidence="8" id="KW-0862">Zinc</keyword>
<feature type="region of interest" description="Disordered" evidence="12">
    <location>
        <begin position="223"/>
        <end position="242"/>
    </location>
</feature>
<sequence>MENYTCPICINLLIEPVTLPCKHELCLPCFQQNFEESLCCPMCRTRISSWVRKQSKTKKLVNEKRWKEIKTLFPEKVRLRQEGFEEDSEIDQIFQPPRLQLAEPGEIREEYEKAVKKLNEEREAQKRKEEEASVALLNSLREEEERLRREQQKLESQLKKDEELARQLESVGTPALHKKDERVLDGEQNNSVMANRVEERETIDDITACHSLQPTVVIEGISKTSSNSRSLETDSLTAESSQLKDDDFNRTFEAADNPDSPTWSADATSPTLNCNSVPKPNTLSYIKSPLKQFNSFGIKDSERRILFEKKLNVNKKDVGRSRISNVHSKLKPNMKSDQNSKSAKLDLYFSKKDTNHHSSNYFDDAKDLTEEQDRLFALALQKQYDLEVKLSSTVNRSKGTSDGYKLRAKNETSTNDKRKRSSSNERASKKAKT</sequence>
<evidence type="ECO:0000256" key="10">
    <source>
        <dbReference type="PROSITE-ProRule" id="PRU00175"/>
    </source>
</evidence>
<dbReference type="SMART" id="SM00184">
    <property type="entry name" value="RING"/>
    <property type="match status" value="1"/>
</dbReference>
<keyword evidence="5" id="KW-0227">DNA damage</keyword>
<feature type="domain" description="RING-type" evidence="13">
    <location>
        <begin position="6"/>
        <end position="44"/>
    </location>
</feature>
<dbReference type="EC" id="2.3.2.27" evidence="3"/>
<dbReference type="InterPro" id="IPR001841">
    <property type="entry name" value="Znf_RING"/>
</dbReference>
<evidence type="ECO:0000256" key="12">
    <source>
        <dbReference type="SAM" id="MobiDB-lite"/>
    </source>
</evidence>
<evidence type="ECO:0000256" key="4">
    <source>
        <dbReference type="ARBA" id="ARBA00022679"/>
    </source>
</evidence>
<keyword evidence="6 10" id="KW-0479">Metal-binding</keyword>
<protein>
    <recommendedName>
        <fullName evidence="3">RING-type E3 ubiquitin transferase</fullName>
        <ecNumber evidence="3">2.3.2.27</ecNumber>
    </recommendedName>
</protein>
<dbReference type="InterPro" id="IPR051657">
    <property type="entry name" value="RNF168/RNF169_E3_ubiq-ligase"/>
</dbReference>
<comment type="subcellular location">
    <subcellularLocation>
        <location evidence="2">Nucleus</location>
    </subcellularLocation>
</comment>
<dbReference type="CDD" id="cd22249">
    <property type="entry name" value="UDM1_RNF168_RNF169-like"/>
    <property type="match status" value="1"/>
</dbReference>
<keyword evidence="4" id="KW-0808">Transferase</keyword>
<dbReference type="RefSeq" id="XP_029648149.1">
    <property type="nucleotide sequence ID" value="XM_029792289.2"/>
</dbReference>
<evidence type="ECO:0000256" key="1">
    <source>
        <dbReference type="ARBA" id="ARBA00000900"/>
    </source>
</evidence>
<dbReference type="PROSITE" id="PS50089">
    <property type="entry name" value="ZF_RING_2"/>
    <property type="match status" value="1"/>
</dbReference>
<evidence type="ECO:0000259" key="13">
    <source>
        <dbReference type="PROSITE" id="PS50089"/>
    </source>
</evidence>
<reference evidence="15" key="1">
    <citation type="submission" date="2025-08" db="UniProtKB">
        <authorList>
            <consortium name="RefSeq"/>
        </authorList>
    </citation>
    <scope>IDENTIFICATION</scope>
</reference>
<accession>A0A6P7TAZ4</accession>
<keyword evidence="6 10" id="KW-0863">Zinc-finger</keyword>
<organism evidence="14 15">
    <name type="scientific">Octopus sinensis</name>
    <name type="common">East Asian common octopus</name>
    <dbReference type="NCBI Taxonomy" id="2607531"/>
    <lineage>
        <taxon>Eukaryota</taxon>
        <taxon>Metazoa</taxon>
        <taxon>Spiralia</taxon>
        <taxon>Lophotrochozoa</taxon>
        <taxon>Mollusca</taxon>
        <taxon>Cephalopoda</taxon>
        <taxon>Coleoidea</taxon>
        <taxon>Octopodiformes</taxon>
        <taxon>Octopoda</taxon>
        <taxon>Incirrata</taxon>
        <taxon>Octopodidae</taxon>
        <taxon>Octopus</taxon>
    </lineage>
</organism>
<comment type="catalytic activity">
    <reaction evidence="1">
        <text>S-ubiquitinyl-[E2 ubiquitin-conjugating enzyme]-L-cysteine + [acceptor protein]-L-lysine = [E2 ubiquitin-conjugating enzyme]-L-cysteine + N(6)-ubiquitinyl-[acceptor protein]-L-lysine.</text>
        <dbReference type="EC" id="2.3.2.27"/>
    </reaction>
</comment>
<dbReference type="Pfam" id="PF13920">
    <property type="entry name" value="zf-C3HC4_3"/>
    <property type="match status" value="1"/>
</dbReference>
<dbReference type="GO" id="GO:0061630">
    <property type="term" value="F:ubiquitin protein ligase activity"/>
    <property type="evidence" value="ECO:0007669"/>
    <property type="project" value="UniProtKB-EC"/>
</dbReference>
<feature type="compositionally biased region" description="Basic and acidic residues" evidence="12">
    <location>
        <begin position="404"/>
        <end position="433"/>
    </location>
</feature>
<keyword evidence="14" id="KW-1185">Reference proteome</keyword>
<feature type="coiled-coil region" evidence="11">
    <location>
        <begin position="108"/>
        <end position="171"/>
    </location>
</feature>
<evidence type="ECO:0000256" key="9">
    <source>
        <dbReference type="ARBA" id="ARBA00023242"/>
    </source>
</evidence>
<dbReference type="GO" id="GO:0035861">
    <property type="term" value="C:site of double-strand break"/>
    <property type="evidence" value="ECO:0007669"/>
    <property type="project" value="TreeGrafter"/>
</dbReference>
<dbReference type="GO" id="GO:0006302">
    <property type="term" value="P:double-strand break repair"/>
    <property type="evidence" value="ECO:0007669"/>
    <property type="project" value="TreeGrafter"/>
</dbReference>
<evidence type="ECO:0000256" key="5">
    <source>
        <dbReference type="ARBA" id="ARBA00022763"/>
    </source>
</evidence>
<dbReference type="SUPFAM" id="SSF57850">
    <property type="entry name" value="RING/U-box"/>
    <property type="match status" value="1"/>
</dbReference>
<feature type="compositionally biased region" description="Polar residues" evidence="12">
    <location>
        <begin position="223"/>
        <end position="241"/>
    </location>
</feature>
<dbReference type="InterPro" id="IPR013083">
    <property type="entry name" value="Znf_RING/FYVE/PHD"/>
</dbReference>
<keyword evidence="7" id="KW-0833">Ubl conjugation pathway</keyword>
<dbReference type="AlphaFoldDB" id="A0A6P7TAZ4"/>
<dbReference type="KEGG" id="osn:115222150"/>
<dbReference type="Gene3D" id="3.30.40.10">
    <property type="entry name" value="Zinc/RING finger domain, C3HC4 (zinc finger)"/>
    <property type="match status" value="1"/>
</dbReference>
<dbReference type="GO" id="GO:0005634">
    <property type="term" value="C:nucleus"/>
    <property type="evidence" value="ECO:0007669"/>
    <property type="project" value="UniProtKB-SubCell"/>
</dbReference>
<evidence type="ECO:0000256" key="2">
    <source>
        <dbReference type="ARBA" id="ARBA00004123"/>
    </source>
</evidence>
<evidence type="ECO:0000256" key="7">
    <source>
        <dbReference type="ARBA" id="ARBA00022786"/>
    </source>
</evidence>
<evidence type="ECO:0000256" key="8">
    <source>
        <dbReference type="ARBA" id="ARBA00022833"/>
    </source>
</evidence>
<dbReference type="PANTHER" id="PTHR23328">
    <property type="entry name" value="RING-TYPE DOMAIN-CONTAINING PROTEIN"/>
    <property type="match status" value="1"/>
</dbReference>
<evidence type="ECO:0000256" key="3">
    <source>
        <dbReference type="ARBA" id="ARBA00012483"/>
    </source>
</evidence>
<evidence type="ECO:0000256" key="11">
    <source>
        <dbReference type="SAM" id="Coils"/>
    </source>
</evidence>
<evidence type="ECO:0000256" key="6">
    <source>
        <dbReference type="ARBA" id="ARBA00022771"/>
    </source>
</evidence>
<dbReference type="PANTHER" id="PTHR23328:SF0">
    <property type="entry name" value="RING-TYPE DOMAIN-CONTAINING PROTEIN"/>
    <property type="match status" value="1"/>
</dbReference>
<keyword evidence="11" id="KW-0175">Coiled coil</keyword>
<dbReference type="GO" id="GO:0008270">
    <property type="term" value="F:zinc ion binding"/>
    <property type="evidence" value="ECO:0007669"/>
    <property type="project" value="UniProtKB-KW"/>
</dbReference>
<dbReference type="CDD" id="cd21932">
    <property type="entry name" value="MIU2_RNF168-like"/>
    <property type="match status" value="1"/>
</dbReference>
<dbReference type="CDD" id="cd16550">
    <property type="entry name" value="RING-HC_RNF168"/>
    <property type="match status" value="1"/>
</dbReference>
<evidence type="ECO:0000313" key="14">
    <source>
        <dbReference type="Proteomes" id="UP000515154"/>
    </source>
</evidence>
<proteinExistence type="predicted"/>
<dbReference type="Proteomes" id="UP000515154">
    <property type="component" value="Linkage group LG19"/>
</dbReference>